<proteinExistence type="predicted"/>
<dbReference type="Proteomes" id="UP000887013">
    <property type="component" value="Unassembled WGS sequence"/>
</dbReference>
<gene>
    <name evidence="1" type="primary">AVEN_116512_1</name>
    <name evidence="1" type="ORF">NPIL_320261</name>
</gene>
<reference evidence="1" key="1">
    <citation type="submission" date="2020-08" db="EMBL/GenBank/DDBJ databases">
        <title>Multicomponent nature underlies the extraordinary mechanical properties of spider dragline silk.</title>
        <authorList>
            <person name="Kono N."/>
            <person name="Nakamura H."/>
            <person name="Mori M."/>
            <person name="Yoshida Y."/>
            <person name="Ohtoshi R."/>
            <person name="Malay A.D."/>
            <person name="Moran D.A.P."/>
            <person name="Tomita M."/>
            <person name="Numata K."/>
            <person name="Arakawa K."/>
        </authorList>
    </citation>
    <scope>NUCLEOTIDE SEQUENCE</scope>
</reference>
<dbReference type="OrthoDB" id="5798615at2759"/>
<evidence type="ECO:0000313" key="2">
    <source>
        <dbReference type="Proteomes" id="UP000887013"/>
    </source>
</evidence>
<accession>A0A8X6TMG5</accession>
<organism evidence="1 2">
    <name type="scientific">Nephila pilipes</name>
    <name type="common">Giant wood spider</name>
    <name type="synonym">Nephila maculata</name>
    <dbReference type="NCBI Taxonomy" id="299642"/>
    <lineage>
        <taxon>Eukaryota</taxon>
        <taxon>Metazoa</taxon>
        <taxon>Ecdysozoa</taxon>
        <taxon>Arthropoda</taxon>
        <taxon>Chelicerata</taxon>
        <taxon>Arachnida</taxon>
        <taxon>Araneae</taxon>
        <taxon>Araneomorphae</taxon>
        <taxon>Entelegynae</taxon>
        <taxon>Araneoidea</taxon>
        <taxon>Nephilidae</taxon>
        <taxon>Nephila</taxon>
    </lineage>
</organism>
<dbReference type="AlphaFoldDB" id="A0A8X6TMG5"/>
<sequence>MFKLKHYSCLLFVGTTQSGKATLIGEMISRKTYDYEFKNIIWCYKVFQKWFMEEKGMEFVQGLPEKFDSESLIITDDLMNDLNEKIADLFTVAEHHSRVSVILIMQIYFAGNRSQD</sequence>
<dbReference type="EMBL" id="BMAW01107921">
    <property type="protein sequence ID" value="GFT31413.1"/>
    <property type="molecule type" value="Genomic_DNA"/>
</dbReference>
<protein>
    <submittedName>
        <fullName evidence="1">Uncharacterized protein</fullName>
    </submittedName>
</protein>
<evidence type="ECO:0000313" key="1">
    <source>
        <dbReference type="EMBL" id="GFT31413.1"/>
    </source>
</evidence>
<keyword evidence="2" id="KW-1185">Reference proteome</keyword>
<name>A0A8X6TMG5_NEPPI</name>
<comment type="caution">
    <text evidence="1">The sequence shown here is derived from an EMBL/GenBank/DDBJ whole genome shotgun (WGS) entry which is preliminary data.</text>
</comment>